<organism evidence="2 3">
    <name type="scientific">Paenibacillus chitinolyticus</name>
    <dbReference type="NCBI Taxonomy" id="79263"/>
    <lineage>
        <taxon>Bacteria</taxon>
        <taxon>Bacillati</taxon>
        <taxon>Bacillota</taxon>
        <taxon>Bacilli</taxon>
        <taxon>Bacillales</taxon>
        <taxon>Paenibacillaceae</taxon>
        <taxon>Paenibacillus</taxon>
    </lineage>
</organism>
<accession>A0A410X2C5</accession>
<keyword evidence="4" id="KW-1185">Reference proteome</keyword>
<name>A0A410X2C5_9BACL</name>
<evidence type="ECO:0000313" key="4">
    <source>
        <dbReference type="Proteomes" id="UP001527202"/>
    </source>
</evidence>
<sequence length="202" mass="23050">MDLSGIAGKYDLIYSLGGNCTPSIQLKRMNLRSFSGVFDWMVSELEDVSGVLENRFQGFMEPGNLKAVGIDYGGGNLLVMDRKSRIISAHDFPQNQNHIFHLASYPEFRSRLDRRIYRTLHHLMYGSRLLFVRTNAYYEEACELERVLNVLVKQDYRVLVINHSNADGITDLQWSLPRTCAVGCYSINPACWDTLFKDVSLG</sequence>
<dbReference type="KEGG" id="pchi:PC41400_25005"/>
<proteinExistence type="predicted"/>
<dbReference type="Pfam" id="PF08795">
    <property type="entry name" value="DUF1796"/>
    <property type="match status" value="1"/>
</dbReference>
<protein>
    <submittedName>
        <fullName evidence="2">Papain-like cysteine peptidase</fullName>
    </submittedName>
</protein>
<evidence type="ECO:0000313" key="1">
    <source>
        <dbReference type="EMBL" id="MCY9597566.1"/>
    </source>
</evidence>
<evidence type="ECO:0000313" key="3">
    <source>
        <dbReference type="Proteomes" id="UP000288943"/>
    </source>
</evidence>
<dbReference type="Proteomes" id="UP001527202">
    <property type="component" value="Unassembled WGS sequence"/>
</dbReference>
<dbReference type="EMBL" id="CP026520">
    <property type="protein sequence ID" value="QAV20763.1"/>
    <property type="molecule type" value="Genomic_DNA"/>
</dbReference>
<dbReference type="GeneID" id="95378054"/>
<evidence type="ECO:0000313" key="2">
    <source>
        <dbReference type="EMBL" id="QAV20763.1"/>
    </source>
</evidence>
<dbReference type="Proteomes" id="UP000288943">
    <property type="component" value="Chromosome"/>
</dbReference>
<reference evidence="2 3" key="1">
    <citation type="submission" date="2018-01" db="EMBL/GenBank/DDBJ databases">
        <title>The whole genome sequencing and assembly of Paenibacillus chitinolyticus KCCM 41400 strain.</title>
        <authorList>
            <person name="Kim J.-Y."/>
            <person name="Park M.-K."/>
            <person name="Lee Y.-J."/>
            <person name="Yi H."/>
            <person name="Bahn Y.-S."/>
            <person name="Kim J.F."/>
            <person name="Lee D.-W."/>
        </authorList>
    </citation>
    <scope>NUCLEOTIDE SEQUENCE [LARGE SCALE GENOMIC DNA]</scope>
    <source>
        <strain evidence="2 3">KCCM 41400</strain>
    </source>
</reference>
<dbReference type="OrthoDB" id="5326008at2"/>
<reference evidence="1 4" key="2">
    <citation type="submission" date="2022-05" db="EMBL/GenBank/DDBJ databases">
        <title>Genome Sequencing of Bee-Associated Microbes.</title>
        <authorList>
            <person name="Dunlap C."/>
        </authorList>
    </citation>
    <scope>NUCLEOTIDE SEQUENCE [LARGE SCALE GENOMIC DNA]</scope>
    <source>
        <strain evidence="1 4">NRRL B-23120</strain>
    </source>
</reference>
<dbReference type="InterPro" id="IPR014903">
    <property type="entry name" value="DUF1796"/>
</dbReference>
<gene>
    <name evidence="1" type="ORF">M5X16_17530</name>
    <name evidence="2" type="ORF">PC41400_25005</name>
</gene>
<dbReference type="EMBL" id="JAMDMJ010000022">
    <property type="protein sequence ID" value="MCY9597566.1"/>
    <property type="molecule type" value="Genomic_DNA"/>
</dbReference>
<dbReference type="RefSeq" id="WP_042230631.1">
    <property type="nucleotide sequence ID" value="NZ_CP026520.1"/>
</dbReference>
<dbReference type="AlphaFoldDB" id="A0A410X2C5"/>